<dbReference type="HOGENOM" id="CLU_207068_0_0_6"/>
<sequence length="50" mass="5858">MNAIGYLFNSLRCYLSNEIKITVHIPFLSGQSERYVFSIFYRLTIVIVIN</sequence>
<dbReference type="AlphaFoldDB" id="C5B879"/>
<reference evidence="2" key="1">
    <citation type="submission" date="2009-03" db="EMBL/GenBank/DDBJ databases">
        <title>Complete genome sequence of Edwardsiella ictaluri 93-146.</title>
        <authorList>
            <person name="Williams M.L."/>
            <person name="Gillaspy A.F."/>
            <person name="Dyer D.W."/>
            <person name="Thune R.L."/>
            <person name="Waldbieser G.C."/>
            <person name="Schuster S.C."/>
            <person name="Gipson J."/>
            <person name="Zaitshik J."/>
            <person name="Landry C."/>
            <person name="Lawrence M.L."/>
        </authorList>
    </citation>
    <scope>NUCLEOTIDE SEQUENCE [LARGE SCALE GENOMIC DNA]</scope>
    <source>
        <strain evidence="2">93-146</strain>
    </source>
</reference>
<dbReference type="KEGG" id="eic:NT01EI_1918"/>
<dbReference type="EMBL" id="CP001600">
    <property type="protein sequence ID" value="ACR69094.1"/>
    <property type="molecule type" value="Genomic_DNA"/>
</dbReference>
<gene>
    <name evidence="1" type="ordered locus">NT01EI_1918</name>
</gene>
<accession>C5B879</accession>
<evidence type="ECO:0000313" key="2">
    <source>
        <dbReference type="Proteomes" id="UP000001485"/>
    </source>
</evidence>
<evidence type="ECO:0000313" key="1">
    <source>
        <dbReference type="EMBL" id="ACR69094.1"/>
    </source>
</evidence>
<dbReference type="Proteomes" id="UP000001485">
    <property type="component" value="Chromosome"/>
</dbReference>
<organism evidence="1 2">
    <name type="scientific">Edwardsiella ictaluri (strain 93-146)</name>
    <dbReference type="NCBI Taxonomy" id="634503"/>
    <lineage>
        <taxon>Bacteria</taxon>
        <taxon>Pseudomonadati</taxon>
        <taxon>Pseudomonadota</taxon>
        <taxon>Gammaproteobacteria</taxon>
        <taxon>Enterobacterales</taxon>
        <taxon>Hafniaceae</taxon>
        <taxon>Edwardsiella</taxon>
    </lineage>
</organism>
<protein>
    <submittedName>
        <fullName evidence="1">Uncharacterized protein</fullName>
    </submittedName>
</protein>
<name>C5B879_EDWI9</name>
<reference evidence="1 2" key="2">
    <citation type="journal article" date="2012" name="J. Bacteriol.">
        <title>Genome Sequence of Edwardsiella ictaluri 93-146, a Strain Associated with a Natural Channel Catfish Outbreak of Enteric Septicemia of Catfish.</title>
        <authorList>
            <person name="Williams M.L."/>
            <person name="Gillaspy A.F."/>
            <person name="Dyer D.W."/>
            <person name="Thune R.L."/>
            <person name="Waldbieser G.C."/>
            <person name="Schuster S.C."/>
            <person name="Gipson J."/>
            <person name="Zaitshik J."/>
            <person name="Landry C."/>
            <person name="Banes M.M."/>
            <person name="Lawrence M.L."/>
        </authorList>
    </citation>
    <scope>NUCLEOTIDE SEQUENCE [LARGE SCALE GENOMIC DNA]</scope>
    <source>
        <strain evidence="1 2">93-146</strain>
    </source>
</reference>
<proteinExistence type="predicted"/>